<feature type="domain" description="Death" evidence="7">
    <location>
        <begin position="668"/>
        <end position="741"/>
    </location>
</feature>
<dbReference type="PROSITE" id="PS00107">
    <property type="entry name" value="PROTEIN_KINASE_ATP"/>
    <property type="match status" value="1"/>
</dbReference>
<dbReference type="InterPro" id="IPR011009">
    <property type="entry name" value="Kinase-like_dom_sf"/>
</dbReference>
<organism evidence="8 9">
    <name type="scientific">Lingula anatina</name>
    <name type="common">Brachiopod</name>
    <name type="synonym">Lingula unguis</name>
    <dbReference type="NCBI Taxonomy" id="7574"/>
    <lineage>
        <taxon>Eukaryota</taxon>
        <taxon>Metazoa</taxon>
        <taxon>Spiralia</taxon>
        <taxon>Lophotrochozoa</taxon>
        <taxon>Brachiopoda</taxon>
        <taxon>Linguliformea</taxon>
        <taxon>Lingulata</taxon>
        <taxon>Lingulida</taxon>
        <taxon>Linguloidea</taxon>
        <taxon>Lingulidae</taxon>
        <taxon>Lingula</taxon>
    </lineage>
</organism>
<dbReference type="InterPro" id="IPR001245">
    <property type="entry name" value="Ser-Thr/Tyr_kinase_cat_dom"/>
</dbReference>
<feature type="compositionally biased region" description="Gly residues" evidence="5">
    <location>
        <begin position="376"/>
        <end position="387"/>
    </location>
</feature>
<evidence type="ECO:0000256" key="5">
    <source>
        <dbReference type="SAM" id="MobiDB-lite"/>
    </source>
</evidence>
<name>A0A1S3JK72_LINAN</name>
<dbReference type="OrthoDB" id="4062651at2759"/>
<dbReference type="Gene3D" id="1.10.510.10">
    <property type="entry name" value="Transferase(Phosphotransferase) domain 1"/>
    <property type="match status" value="1"/>
</dbReference>
<keyword evidence="2 4" id="KW-0547">Nucleotide-binding</keyword>
<dbReference type="CDD" id="cd01670">
    <property type="entry name" value="Death"/>
    <property type="match status" value="1"/>
</dbReference>
<dbReference type="GO" id="GO:0031349">
    <property type="term" value="P:positive regulation of defense response"/>
    <property type="evidence" value="ECO:0007669"/>
    <property type="project" value="UniProtKB-ARBA"/>
</dbReference>
<dbReference type="Gene3D" id="1.10.533.10">
    <property type="entry name" value="Death Domain, Fas"/>
    <property type="match status" value="1"/>
</dbReference>
<reference evidence="9" key="1">
    <citation type="submission" date="2025-08" db="UniProtKB">
        <authorList>
            <consortium name="RefSeq"/>
        </authorList>
    </citation>
    <scope>IDENTIFICATION</scope>
    <source>
        <tissue evidence="9">Gonads</tissue>
    </source>
</reference>
<evidence type="ECO:0000313" key="9">
    <source>
        <dbReference type="RefSeq" id="XP_013410820.1"/>
    </source>
</evidence>
<sequence length="741" mass="81689">MAQGTLQQTARIERSPGFELVRSCDLENEKLIGTGGFGKVYHAHHKDWGEVAVKKVLETEVTARQIRDLEKEARKLWSVSHDNIVRLIGVVMETNEYALVMDYMSHGSLLNFVIDHKVPFPLQVQMIYQIILGVNYLHTRNPAILHLDLKGHNVLVNEDFNVKLCDFGLAQWRSYSRLYSRQRETSNAGTATHVPPEQWNDINSQPNVKFDVYAFGIVVWEILAKEMPFANANPALIRESVSRGQRPDMNRIQVPHSEDWLRQIITDSWSQDPNMRPTFSDLKGRVYPILQKYSAQIRAAKRQMSEECEAKASSQAEAGHSGHTGQPQQDPRGRQASMAGMSRPLNQAQANQQSSRGARELEEDLGDLSLLEDGSMGYGGQRPGSGGDQQLRDQSYGKPVQRVTADSREYRPKAPGPHYSESPGVSHTPSLHVHTNEELPRQNISTGLGPDYQPGVNLDPRLCNTNPLGPVQRNTTEDLSQYYNPRPRSADARGQKSHNSPDIATDGETVTTDSRPYSAGRTAGTGTFPQSIPTEGGYWFYPVPGQPPVFIPAFAGMPPSQFFPQQPGVNGSAKPGPTINTYSFPDASGSMTGLVHHHSSGGTTTMMNMQGLDGVQIGDKNVMYVGARPPGGSTGAKGNPGSRVVTKKKITTSSRVITTDDIDLVVQHLGSHWKRLARKLGFQDGQIDVIDSDFAVDGLQEKIYQMLTRWKQKVSTRATAKALAEALCEIGKADVAAVLPL</sequence>
<evidence type="ECO:0000256" key="4">
    <source>
        <dbReference type="PROSITE-ProRule" id="PRU10141"/>
    </source>
</evidence>
<keyword evidence="8" id="KW-1185">Reference proteome</keyword>
<dbReference type="GO" id="GO:0004706">
    <property type="term" value="F:JUN kinase kinase kinase activity"/>
    <property type="evidence" value="ECO:0007669"/>
    <property type="project" value="TreeGrafter"/>
</dbReference>
<keyword evidence="3 4" id="KW-0067">ATP-binding</keyword>
<dbReference type="PROSITE" id="PS00108">
    <property type="entry name" value="PROTEIN_KINASE_ST"/>
    <property type="match status" value="1"/>
</dbReference>
<dbReference type="InterPro" id="IPR000488">
    <property type="entry name" value="Death_dom"/>
</dbReference>
<dbReference type="RefSeq" id="XP_013410820.1">
    <property type="nucleotide sequence ID" value="XM_013555366.1"/>
</dbReference>
<keyword evidence="9" id="KW-0418">Kinase</keyword>
<keyword evidence="1" id="KW-0723">Serine/threonine-protein kinase</keyword>
<proteinExistence type="predicted"/>
<dbReference type="Pfam" id="PF00531">
    <property type="entry name" value="Death"/>
    <property type="match status" value="1"/>
</dbReference>
<dbReference type="SUPFAM" id="SSF47986">
    <property type="entry name" value="DEATH domain"/>
    <property type="match status" value="1"/>
</dbReference>
<dbReference type="AlphaFoldDB" id="A0A1S3JK72"/>
<dbReference type="Pfam" id="PF07714">
    <property type="entry name" value="PK_Tyr_Ser-Thr"/>
    <property type="match status" value="1"/>
</dbReference>
<evidence type="ECO:0000313" key="8">
    <source>
        <dbReference type="Proteomes" id="UP000085678"/>
    </source>
</evidence>
<feature type="region of interest" description="Disordered" evidence="5">
    <location>
        <begin position="370"/>
        <end position="530"/>
    </location>
</feature>
<gene>
    <name evidence="9" type="primary">LOC106173999</name>
</gene>
<dbReference type="PROSITE" id="PS50017">
    <property type="entry name" value="DEATH_DOMAIN"/>
    <property type="match status" value="1"/>
</dbReference>
<dbReference type="Proteomes" id="UP000085678">
    <property type="component" value="Unplaced"/>
</dbReference>
<dbReference type="InterPro" id="IPR008271">
    <property type="entry name" value="Ser/Thr_kinase_AS"/>
</dbReference>
<protein>
    <submittedName>
        <fullName evidence="9">Receptor-interacting serine/threonine-protein kinase 1 isoform X2</fullName>
    </submittedName>
</protein>
<dbReference type="PROSITE" id="PS50011">
    <property type="entry name" value="PROTEIN_KINASE_DOM"/>
    <property type="match status" value="1"/>
</dbReference>
<dbReference type="SMART" id="SM00005">
    <property type="entry name" value="DEATH"/>
    <property type="match status" value="1"/>
</dbReference>
<dbReference type="PANTHER" id="PTHR44329:SF291">
    <property type="entry name" value="PROTEIN KINASE DOMAIN-CONTAINING PROTEIN"/>
    <property type="match status" value="1"/>
</dbReference>
<accession>A0A1S3JK72</accession>
<evidence type="ECO:0000256" key="1">
    <source>
        <dbReference type="ARBA" id="ARBA00022527"/>
    </source>
</evidence>
<dbReference type="PANTHER" id="PTHR44329">
    <property type="entry name" value="SERINE/THREONINE-PROTEIN KINASE TNNI3K-RELATED"/>
    <property type="match status" value="1"/>
</dbReference>
<evidence type="ECO:0000256" key="2">
    <source>
        <dbReference type="ARBA" id="ARBA00022741"/>
    </source>
</evidence>
<dbReference type="GO" id="GO:0005524">
    <property type="term" value="F:ATP binding"/>
    <property type="evidence" value="ECO:0007669"/>
    <property type="project" value="UniProtKB-UniRule"/>
</dbReference>
<evidence type="ECO:0000259" key="7">
    <source>
        <dbReference type="PROSITE" id="PS50017"/>
    </source>
</evidence>
<dbReference type="InterPro" id="IPR017441">
    <property type="entry name" value="Protein_kinase_ATP_BS"/>
</dbReference>
<feature type="binding site" evidence="4">
    <location>
        <position position="55"/>
    </location>
    <ligand>
        <name>ATP</name>
        <dbReference type="ChEBI" id="CHEBI:30616"/>
    </ligand>
</feature>
<feature type="compositionally biased region" description="Polar residues" evidence="5">
    <location>
        <begin position="463"/>
        <end position="483"/>
    </location>
</feature>
<dbReference type="GeneID" id="106173999"/>
<keyword evidence="9" id="KW-0808">Transferase</keyword>
<feature type="domain" description="Protein kinase" evidence="6">
    <location>
        <begin position="26"/>
        <end position="290"/>
    </location>
</feature>
<dbReference type="InterPro" id="IPR011029">
    <property type="entry name" value="DEATH-like_dom_sf"/>
</dbReference>
<dbReference type="GO" id="GO:0009893">
    <property type="term" value="P:positive regulation of metabolic process"/>
    <property type="evidence" value="ECO:0007669"/>
    <property type="project" value="UniProtKB-ARBA"/>
</dbReference>
<dbReference type="InterPro" id="IPR000719">
    <property type="entry name" value="Prot_kinase_dom"/>
</dbReference>
<dbReference type="GO" id="GO:0045087">
    <property type="term" value="P:innate immune response"/>
    <property type="evidence" value="ECO:0007669"/>
    <property type="project" value="UniProtKB-ARBA"/>
</dbReference>
<feature type="region of interest" description="Disordered" evidence="5">
    <location>
        <begin position="304"/>
        <end position="338"/>
    </location>
</feature>
<evidence type="ECO:0000256" key="3">
    <source>
        <dbReference type="ARBA" id="ARBA00022840"/>
    </source>
</evidence>
<feature type="compositionally biased region" description="Polar residues" evidence="5">
    <location>
        <begin position="497"/>
        <end position="515"/>
    </location>
</feature>
<dbReference type="SMART" id="SM00220">
    <property type="entry name" value="S_TKc"/>
    <property type="match status" value="1"/>
</dbReference>
<keyword evidence="9" id="KW-0675">Receptor</keyword>
<dbReference type="InterPro" id="IPR051681">
    <property type="entry name" value="Ser/Thr_Kinases-Pseudokinases"/>
</dbReference>
<dbReference type="GO" id="GO:1902533">
    <property type="term" value="P:positive regulation of intracellular signal transduction"/>
    <property type="evidence" value="ECO:0007669"/>
    <property type="project" value="UniProtKB-ARBA"/>
</dbReference>
<dbReference type="SUPFAM" id="SSF56112">
    <property type="entry name" value="Protein kinase-like (PK-like)"/>
    <property type="match status" value="1"/>
</dbReference>
<dbReference type="PRINTS" id="PR00109">
    <property type="entry name" value="TYRKINASE"/>
</dbReference>
<evidence type="ECO:0000259" key="6">
    <source>
        <dbReference type="PROSITE" id="PS50011"/>
    </source>
</evidence>